<feature type="compositionally biased region" description="Polar residues" evidence="2">
    <location>
        <begin position="482"/>
        <end position="493"/>
    </location>
</feature>
<dbReference type="PANTHER" id="PTHR13335">
    <property type="entry name" value="TARGET OF RAPAMYCIN COMPLEX 2 SUBUNIT MAPKAP1"/>
    <property type="match status" value="1"/>
</dbReference>
<dbReference type="Pfam" id="PF16979">
    <property type="entry name" value="SIN1_PH"/>
    <property type="match status" value="1"/>
</dbReference>
<dbReference type="RefSeq" id="XP_056084951.1">
    <property type="nucleotide sequence ID" value="XM_056231098.1"/>
</dbReference>
<feature type="compositionally biased region" description="Gly residues" evidence="2">
    <location>
        <begin position="354"/>
        <end position="367"/>
    </location>
</feature>
<feature type="region of interest" description="Disordered" evidence="2">
    <location>
        <begin position="262"/>
        <end position="376"/>
    </location>
</feature>
<feature type="compositionally biased region" description="Polar residues" evidence="2">
    <location>
        <begin position="271"/>
        <end position="285"/>
    </location>
</feature>
<feature type="compositionally biased region" description="Polar residues" evidence="2">
    <location>
        <begin position="197"/>
        <end position="215"/>
    </location>
</feature>
<feature type="compositionally biased region" description="Basic and acidic residues" evidence="2">
    <location>
        <begin position="337"/>
        <end position="348"/>
    </location>
</feature>
<dbReference type="FunFam" id="2.30.29.30:FF:000442">
    <property type="entry name" value="Target of rapamycin complex 2 subunit AVO1"/>
    <property type="match status" value="1"/>
</dbReference>
<feature type="domain" description="AVO1/Sin1 ubiquitin-like" evidence="5">
    <location>
        <begin position="842"/>
        <end position="931"/>
    </location>
</feature>
<dbReference type="GO" id="GO:0038203">
    <property type="term" value="P:TORC2 signaling"/>
    <property type="evidence" value="ECO:0007669"/>
    <property type="project" value="TreeGrafter"/>
</dbReference>
<dbReference type="GO" id="GO:0031932">
    <property type="term" value="C:TORC2 complex"/>
    <property type="evidence" value="ECO:0007669"/>
    <property type="project" value="InterPro"/>
</dbReference>
<dbReference type="Proteomes" id="UP001162087">
    <property type="component" value="Chromosome 15"/>
</dbReference>
<dbReference type="GO" id="GO:0005886">
    <property type="term" value="C:plasma membrane"/>
    <property type="evidence" value="ECO:0007669"/>
    <property type="project" value="TreeGrafter"/>
</dbReference>
<feature type="domain" description="SIN1-type PH" evidence="4">
    <location>
        <begin position="1072"/>
        <end position="1176"/>
    </location>
</feature>
<dbReference type="GO" id="GO:0005737">
    <property type="term" value="C:cytoplasm"/>
    <property type="evidence" value="ECO:0007669"/>
    <property type="project" value="TreeGrafter"/>
</dbReference>
<evidence type="ECO:0000313" key="7">
    <source>
        <dbReference type="Proteomes" id="UP001162087"/>
    </source>
</evidence>
<feature type="region of interest" description="Disordered" evidence="2">
    <location>
        <begin position="524"/>
        <end position="582"/>
    </location>
</feature>
<feature type="compositionally biased region" description="Polar residues" evidence="2">
    <location>
        <begin position="162"/>
        <end position="172"/>
    </location>
</feature>
<dbReference type="GO" id="GO:0005546">
    <property type="term" value="F:phosphatidylinositol-4,5-bisphosphate binding"/>
    <property type="evidence" value="ECO:0007669"/>
    <property type="project" value="TreeGrafter"/>
</dbReference>
<evidence type="ECO:0008006" key="8">
    <source>
        <dbReference type="Google" id="ProtNLM"/>
    </source>
</evidence>
<gene>
    <name evidence="6" type="primary">SKDI15G0810</name>
    <name evidence="6" type="ORF">SKDI_15G0810</name>
</gene>
<dbReference type="InterPro" id="IPR011993">
    <property type="entry name" value="PH-like_dom_sf"/>
</dbReference>
<dbReference type="InterPro" id="IPR056385">
    <property type="entry name" value="UBL_AVO1/Sin1"/>
</dbReference>
<evidence type="ECO:0000313" key="6">
    <source>
        <dbReference type="EMBL" id="CAI4050879.1"/>
    </source>
</evidence>
<keyword evidence="7" id="KW-1185">Reference proteome</keyword>
<name>A0AA35NKT6_SACK1</name>
<feature type="compositionally biased region" description="Polar residues" evidence="2">
    <location>
        <begin position="571"/>
        <end position="580"/>
    </location>
</feature>
<feature type="region of interest" description="Disordered" evidence="2">
    <location>
        <begin position="87"/>
        <end position="233"/>
    </location>
</feature>
<feature type="compositionally biased region" description="Low complexity" evidence="2">
    <location>
        <begin position="544"/>
        <end position="560"/>
    </location>
</feature>
<dbReference type="InterPro" id="IPR008828">
    <property type="entry name" value="Sin1/Avo1"/>
</dbReference>
<dbReference type="InterPro" id="IPR031567">
    <property type="entry name" value="CRIM_dom"/>
</dbReference>
<evidence type="ECO:0000259" key="3">
    <source>
        <dbReference type="Pfam" id="PF16978"/>
    </source>
</evidence>
<feature type="compositionally biased region" description="Polar residues" evidence="2">
    <location>
        <begin position="419"/>
        <end position="452"/>
    </location>
</feature>
<dbReference type="Pfam" id="PF16978">
    <property type="entry name" value="CRIM"/>
    <property type="match status" value="1"/>
</dbReference>
<dbReference type="Pfam" id="PF23164">
    <property type="entry name" value="UBL_AVO1"/>
    <property type="match status" value="1"/>
</dbReference>
<evidence type="ECO:0000256" key="1">
    <source>
        <dbReference type="ARBA" id="ARBA00009407"/>
    </source>
</evidence>
<proteinExistence type="inferred from homology"/>
<feature type="compositionally biased region" description="Low complexity" evidence="2">
    <location>
        <begin position="135"/>
        <end position="147"/>
    </location>
</feature>
<dbReference type="AlphaFoldDB" id="A0AA35NKT6"/>
<dbReference type="Gene3D" id="2.30.29.30">
    <property type="entry name" value="Pleckstrin-homology domain (PH domain)/Phosphotyrosine-binding domain (PTB)"/>
    <property type="match status" value="1"/>
</dbReference>
<dbReference type="PANTHER" id="PTHR13335:SF1">
    <property type="entry name" value="TARGET OF RAPAMYCIN COMPLEX 2 SUBUNIT MAPKAP1"/>
    <property type="match status" value="1"/>
</dbReference>
<organism evidence="6 7">
    <name type="scientific">Saccharomyces kudriavzevii (strain ATCC MYA-4449 / AS 2.2408 / CBS 8840 / NBRC 1802 / NCYC 2889)</name>
    <name type="common">Yeast</name>
    <dbReference type="NCBI Taxonomy" id="226230"/>
    <lineage>
        <taxon>Eukaryota</taxon>
        <taxon>Fungi</taxon>
        <taxon>Dikarya</taxon>
        <taxon>Ascomycota</taxon>
        <taxon>Saccharomycotina</taxon>
        <taxon>Saccharomycetes</taxon>
        <taxon>Saccharomycetales</taxon>
        <taxon>Saccharomycetaceae</taxon>
        <taxon>Saccharomyces</taxon>
    </lineage>
</organism>
<dbReference type="InterPro" id="IPR031313">
    <property type="entry name" value="Sin1_PH_dom"/>
</dbReference>
<dbReference type="CDD" id="cd13331">
    <property type="entry name" value="PH_Avo1"/>
    <property type="match status" value="1"/>
</dbReference>
<evidence type="ECO:0000259" key="5">
    <source>
        <dbReference type="Pfam" id="PF23164"/>
    </source>
</evidence>
<evidence type="ECO:0000256" key="2">
    <source>
        <dbReference type="SAM" id="MobiDB-lite"/>
    </source>
</evidence>
<feature type="region of interest" description="Disordered" evidence="2">
    <location>
        <begin position="406"/>
        <end position="493"/>
    </location>
</feature>
<feature type="compositionally biased region" description="Low complexity" evidence="2">
    <location>
        <begin position="286"/>
        <end position="303"/>
    </location>
</feature>
<feature type="domain" description="CRIM" evidence="3">
    <location>
        <begin position="639"/>
        <end position="787"/>
    </location>
</feature>
<feature type="compositionally biased region" description="Basic and acidic residues" evidence="2">
    <location>
        <begin position="111"/>
        <end position="120"/>
    </location>
</feature>
<comment type="similarity">
    <text evidence="1">Belongs to the SIN1 family.</text>
</comment>
<sequence length="1183" mass="131444">MDTVTVLNELRAQFLQVCPEKDQMKRIIKPYIPIGGSNTEQCLDSSIRELYTNSDGLNVLLELESPPISKDFMENYASLGKMRIMRENEGQKGKTTQSLVQTEKVEDDEEEKRNQQDKSAKNTLIVEENGTLRYNPLNSSTSNSLLNGEGQTSDKHHKASTKEGSCSNSSVELQKKSSKRSSLPFVRIFKSRRDHSSASGSKNAFHTTNTRSRTPSLHPPGPRHNKKGSKFDMNFDFDENLEEEDDDDDDDEEGDDIHSQFFQLDDDFDTKSSGASSVQKGSNGMSNIKNNFSNTNNRNSISILDDRESSNGNMGSASRLKPHFPTSQKGKNFLIENKNDGQKSDPLKIIKGANGDGGSNSGNGSIGRDGLTETESNNISDMESYINEKDLDDLNFDTVTSNINKTVSDLGGIEPGSDGTANKNEASQGSHSNGDEFSSQNHDGSTPGSSYGKSLLGSEYSEERYLNNESSTMESGEMSLDSDIQTNTMPSHSIPMSMQKYGIYHGDDDSTLNNVFDRAVLTMNSSRHPKERRDTVVSGKESTSFASSSRKLSVSSNLTSTKSPLLRGHGRTSSTASSDQMKIPKFSDGVFHRPRKSTLTLKQDHTQSNVSATAHKSSKEGNFLIERTTDYLESKPKASQLSNMFNKKKKRTNTHSTDVLDYFSFVCGDKVPNYESMGLEIYIQGSKKYKRHSFTTKVRKSSTIFEVIGFSLFLYSTEKKPDNFEEDGLTVEEISNPNNFALKIVDEDGEPFEDNFGKLDRKSTIQSISDSEVVLCKVNNMEKSRNEIETPLPFDIGGGVMAASNLDANSSHSTTEGTINQLSFYKPIIGNKDDIDKTNGSKVIDVTVYLYPNVNPKFNYTTISVLVTSHINDILVKYCKMKNMDPNEYALKVLGKNFILDLNDTVLRLDGINKVELISKKDARELHLEKMKPDLKKPVLPTIQSNDLTPLTLEPLNSYLKADAGGAVAGGAAAAVPENAKVTSKAKKISAKYKLSLAKQHSSSSVASGNGSTAGGLVNGNGFFKNKNSSKSSLHGTLQFHNLNRSQSTMEHTPDTPNGVGDNNFQDLFTGAYHKYKVWRRQQMSFINKHERTLAIDGDYIYIVPPEGRMHWHDNVKTKSLHISQVVLVKKSKRVPEHFKILVRREGQDDIKRYYFEAVSDQECTEIVTRLQNLLSAYRMNHK</sequence>
<evidence type="ECO:0000259" key="4">
    <source>
        <dbReference type="Pfam" id="PF16979"/>
    </source>
</evidence>
<accession>A0AA35NKT6</accession>
<dbReference type="GeneID" id="80926976"/>
<reference evidence="6" key="1">
    <citation type="submission" date="2022-10" db="EMBL/GenBank/DDBJ databases">
        <authorList>
            <person name="Byrne P K."/>
        </authorList>
    </citation>
    <scope>NUCLEOTIDE SEQUENCE</scope>
    <source>
        <strain evidence="6">IFO1802</strain>
    </source>
</reference>
<dbReference type="EMBL" id="OX365910">
    <property type="protein sequence ID" value="CAI4050879.1"/>
    <property type="molecule type" value="Genomic_DNA"/>
</dbReference>
<protein>
    <recommendedName>
        <fullName evidence="8">AVO1-like protein</fullName>
    </recommendedName>
</protein>